<evidence type="ECO:0000256" key="2">
    <source>
        <dbReference type="SAM" id="SignalP"/>
    </source>
</evidence>
<comment type="caution">
    <text evidence="4">The sequence shown here is derived from an EMBL/GenBank/DDBJ whole genome shotgun (WGS) entry which is preliminary data.</text>
</comment>
<name>A0A9K3M1C0_9STRA</name>
<feature type="domain" description="Peptidase M11 gametolysin" evidence="3">
    <location>
        <begin position="272"/>
        <end position="454"/>
    </location>
</feature>
<keyword evidence="2" id="KW-0732">Signal</keyword>
<feature type="signal peptide" evidence="2">
    <location>
        <begin position="1"/>
        <end position="23"/>
    </location>
</feature>
<keyword evidence="5" id="KW-1185">Reference proteome</keyword>
<organism evidence="4 5">
    <name type="scientific">Nitzschia inconspicua</name>
    <dbReference type="NCBI Taxonomy" id="303405"/>
    <lineage>
        <taxon>Eukaryota</taxon>
        <taxon>Sar</taxon>
        <taxon>Stramenopiles</taxon>
        <taxon>Ochrophyta</taxon>
        <taxon>Bacillariophyta</taxon>
        <taxon>Bacillariophyceae</taxon>
        <taxon>Bacillariophycidae</taxon>
        <taxon>Bacillariales</taxon>
        <taxon>Bacillariaceae</taxon>
        <taxon>Nitzschia</taxon>
    </lineage>
</organism>
<dbReference type="AlphaFoldDB" id="A0A9K3M1C0"/>
<dbReference type="Pfam" id="PF05548">
    <property type="entry name" value="Peptidase_M11"/>
    <property type="match status" value="1"/>
</dbReference>
<dbReference type="EMBL" id="JAGRRH010000003">
    <property type="protein sequence ID" value="KAG7371949.1"/>
    <property type="molecule type" value="Genomic_DNA"/>
</dbReference>
<dbReference type="PANTHER" id="PTHR24216:SF65">
    <property type="entry name" value="PAXILLIN-LIKE PROTEIN 1"/>
    <property type="match status" value="1"/>
</dbReference>
<dbReference type="InterPro" id="IPR008752">
    <property type="entry name" value="Peptidase_M11"/>
</dbReference>
<accession>A0A9K3M1C0</accession>
<feature type="region of interest" description="Disordered" evidence="1">
    <location>
        <begin position="502"/>
        <end position="639"/>
    </location>
</feature>
<proteinExistence type="predicted"/>
<evidence type="ECO:0000313" key="4">
    <source>
        <dbReference type="EMBL" id="KAG7371949.1"/>
    </source>
</evidence>
<feature type="compositionally biased region" description="Pro residues" evidence="1">
    <location>
        <begin position="505"/>
        <end position="536"/>
    </location>
</feature>
<evidence type="ECO:0000259" key="3">
    <source>
        <dbReference type="Pfam" id="PF05548"/>
    </source>
</evidence>
<evidence type="ECO:0000256" key="1">
    <source>
        <dbReference type="SAM" id="MobiDB-lite"/>
    </source>
</evidence>
<protein>
    <submittedName>
        <fullName evidence="4">Polymorphic outer membrane domain containing protein</fullName>
    </submittedName>
</protein>
<dbReference type="PANTHER" id="PTHR24216">
    <property type="entry name" value="PAXILLIN-RELATED"/>
    <property type="match status" value="1"/>
</dbReference>
<feature type="chain" id="PRO_5039909117" evidence="2">
    <location>
        <begin position="24"/>
        <end position="805"/>
    </location>
</feature>
<gene>
    <name evidence="4" type="ORF">IV203_018091</name>
</gene>
<evidence type="ECO:0000313" key="5">
    <source>
        <dbReference type="Proteomes" id="UP000693970"/>
    </source>
</evidence>
<feature type="compositionally biased region" description="Low complexity" evidence="1">
    <location>
        <begin position="607"/>
        <end position="624"/>
    </location>
</feature>
<reference evidence="4" key="2">
    <citation type="submission" date="2021-04" db="EMBL/GenBank/DDBJ databases">
        <authorList>
            <person name="Podell S."/>
        </authorList>
    </citation>
    <scope>NUCLEOTIDE SEQUENCE</scope>
    <source>
        <strain evidence="4">Hildebrandi</strain>
    </source>
</reference>
<reference evidence="4" key="1">
    <citation type="journal article" date="2021" name="Sci. Rep.">
        <title>Diploid genomic architecture of Nitzschia inconspicua, an elite biomass production diatom.</title>
        <authorList>
            <person name="Oliver A."/>
            <person name="Podell S."/>
            <person name="Pinowska A."/>
            <person name="Traller J.C."/>
            <person name="Smith S.R."/>
            <person name="McClure R."/>
            <person name="Beliaev A."/>
            <person name="Bohutskyi P."/>
            <person name="Hill E.A."/>
            <person name="Rabines A."/>
            <person name="Zheng H."/>
            <person name="Allen L.Z."/>
            <person name="Kuo A."/>
            <person name="Grigoriev I.V."/>
            <person name="Allen A.E."/>
            <person name="Hazlebeck D."/>
            <person name="Allen E.E."/>
        </authorList>
    </citation>
    <scope>NUCLEOTIDE SEQUENCE</scope>
    <source>
        <strain evidence="4">Hildebrandi</strain>
    </source>
</reference>
<dbReference type="Proteomes" id="UP000693970">
    <property type="component" value="Unassembled WGS sequence"/>
</dbReference>
<sequence length="805" mass="87931">MNFTTATKLIAYFVFSSIVVAKAASFRGNAPRELRPINPGKGQGGGNGNKKEISCTLYLKEILLEPEILSGDPLKDLANARTVTSWSCEVDDKEINGNAYGINNNERKNFKRFLDLKGVDKAYLDEHANSGNSILKVSGAKMKFEELEITEEATFVVEDIPEDRRRLAPSLGALKTKVIRVSGNNGATSPTPTAAQLKDDIFDDASCLKSQFASCSHGALTIIEGPIEEVTVATDPGGPADVTRGWMEGNATALVAKGDYDLVLFCQPQTTGGWIAYAYINHWRSYYNNNWCQYVSVQLHEVGHNMGLAHAGEARVEYGDQTGMMGYSYSLDDQFMCFNPVNYYQLGWFPGQVADVAASTHMGSHAFVLNGVESAESFGAVNGKKIAMRVTNVNLEDTNLCCIAQQYYTDWRIRDIYIGYNFVSSSGINRDTVKYRNHVTVHQKDSNNPSAYSQSWLLAALQEGQEYTFPNFDGLGEGHTLHIKFSDQVNEDAFIEMFVTGLAPTPSPATNPPTNEPTRLPTPSPTDFPTSPPPTATPTKSPTSTIPPTPEPTRLPTSSPTDFPTSPPPTATPTKSPTSTIPPTPEPTRLPTSSPNDFPTSLPPTATPTKSPTTTIPPTNEPTRVPTPSPTVFPTSHPTKITTPLPTFSPTHPPTDLPTLNPTSSITPIFANQDFELNFGSVFISGGKNSIRVLYSNRYCIRLSNKTGPQSSMYTKAWSVSGNNGLRLEFDYYSKVPFLVEWRGPKGSWVTAAVIGAVQTGFVRAKVDFDSWVRQGKPGSIQLRIRSNTNNAVTYVDNVVFYGIQ</sequence>